<dbReference type="FunFam" id="3.40.50.150:FF:000051">
    <property type="entry name" value="tRNA (guanine(26)-N(2))-dimethyltransferase"/>
    <property type="match status" value="1"/>
</dbReference>
<accession>A0A177B6Q6</accession>
<keyword evidence="5 20" id="KW-0820">tRNA-binding</keyword>
<dbReference type="Proteomes" id="UP000078046">
    <property type="component" value="Unassembled WGS sequence"/>
</dbReference>
<evidence type="ECO:0000256" key="17">
    <source>
        <dbReference type="ARBA" id="ARBA00023136"/>
    </source>
</evidence>
<dbReference type="PROSITE" id="PS51626">
    <property type="entry name" value="SAM_MT_TRM1"/>
    <property type="match status" value="1"/>
</dbReference>
<evidence type="ECO:0000256" key="19">
    <source>
        <dbReference type="ARBA" id="ARBA00051897"/>
    </source>
</evidence>
<comment type="similarity">
    <text evidence="3">Belongs to the complex I NDUFB3 subunit family.</text>
</comment>
<keyword evidence="22" id="KW-1185">Reference proteome</keyword>
<keyword evidence="15" id="KW-1133">Transmembrane helix</keyword>
<keyword evidence="14" id="KW-0249">Electron transport</keyword>
<keyword evidence="10" id="KW-0812">Transmembrane</keyword>
<keyword evidence="7" id="KW-0679">Respiratory chain</keyword>
<keyword evidence="11 20" id="KW-0819">tRNA processing</keyword>
<evidence type="ECO:0000256" key="15">
    <source>
        <dbReference type="ARBA" id="ARBA00022989"/>
    </source>
</evidence>
<dbReference type="PANTHER" id="PTHR10631:SF3">
    <property type="entry name" value="TRNA (GUANINE(26)-N(2))-DIMETHYLTRANSFERASE"/>
    <property type="match status" value="1"/>
</dbReference>
<evidence type="ECO:0000256" key="12">
    <source>
        <dbReference type="ARBA" id="ARBA00022792"/>
    </source>
</evidence>
<organism evidence="21 22">
    <name type="scientific">Intoshia linei</name>
    <dbReference type="NCBI Taxonomy" id="1819745"/>
    <lineage>
        <taxon>Eukaryota</taxon>
        <taxon>Metazoa</taxon>
        <taxon>Spiralia</taxon>
        <taxon>Lophotrochozoa</taxon>
        <taxon>Mesozoa</taxon>
        <taxon>Orthonectida</taxon>
        <taxon>Rhopaluridae</taxon>
        <taxon>Intoshia</taxon>
    </lineage>
</organism>
<name>A0A177B6Q6_9BILA</name>
<comment type="subcellular location">
    <subcellularLocation>
        <location evidence="2">Mitochondrion inner membrane</location>
        <topology evidence="2">Single-pass membrane protein</topology>
        <orientation evidence="2">Matrix side</orientation>
    </subcellularLocation>
</comment>
<evidence type="ECO:0000256" key="14">
    <source>
        <dbReference type="ARBA" id="ARBA00022982"/>
    </source>
</evidence>
<dbReference type="CDD" id="cd02440">
    <property type="entry name" value="AdoMet_MTases"/>
    <property type="match status" value="1"/>
</dbReference>
<dbReference type="InterPro" id="IPR029063">
    <property type="entry name" value="SAM-dependent_MTases_sf"/>
</dbReference>
<evidence type="ECO:0000256" key="9">
    <source>
        <dbReference type="ARBA" id="ARBA00022691"/>
    </source>
</evidence>
<dbReference type="Pfam" id="PF08122">
    <property type="entry name" value="NDUF_B12"/>
    <property type="match status" value="1"/>
</dbReference>
<evidence type="ECO:0000256" key="1">
    <source>
        <dbReference type="ARBA" id="ARBA00003195"/>
    </source>
</evidence>
<evidence type="ECO:0000256" key="7">
    <source>
        <dbReference type="ARBA" id="ARBA00022660"/>
    </source>
</evidence>
<evidence type="ECO:0000256" key="10">
    <source>
        <dbReference type="ARBA" id="ARBA00022692"/>
    </source>
</evidence>
<evidence type="ECO:0000256" key="11">
    <source>
        <dbReference type="ARBA" id="ARBA00022694"/>
    </source>
</evidence>
<dbReference type="EMBL" id="LWCA01000227">
    <property type="protein sequence ID" value="OAF69810.1"/>
    <property type="molecule type" value="Genomic_DNA"/>
</dbReference>
<evidence type="ECO:0000256" key="2">
    <source>
        <dbReference type="ARBA" id="ARBA00004298"/>
    </source>
</evidence>
<sequence length="597" mass="68471">MGGDWYCHNWPPDIKSWKLQDAPKLWDTHQKLKALGLRDPWLRNYVWVYEGIPLSHSLIKNSVSLLHGFPLAFGLMAVTIIIAKTFDILQYKPNFIQIIKRSKLKNIKMPFDKDANNIIKEGNSCIELCNGAFYNPVQEFNRDISSLIIKNFITNKKKNNSNNHDKKIKLLDAMSATGLRGIRYATEINEIDEIIVNDISPHVKDTIQKNIDRNDVSDRVKISINDAKLVMLQNINTFDVIDLDPYGTAAPFLDSAVQSISDGGLICVTCTDTSVLVGNTPETCYAYYGSVSHKTPYFNESCLRILLQSINNHANRYGKFIEPLLSISVDFYVRVFVKIHHGAQKVKKSILKLSRVVSCVQCHSFEFIPLVSLDVSNKSLRKNVKPENQIKNKYRPSIVNINENCLICGGRKKLWGPIWNDKIHNYEFVSGLLKFVEELDEDNPYRTLKRIYGTLSLVSEELQNCPFYFTIRDIFSKTKLASIPIKFLNSCILNAGYHVSLFHACPESIKTDAPFFFIWTMMKKLLLENDVTSKNIDLPKFNFMKIILNSKFNVPIDSINFNIHPKVVPVSQEKKLLRWQHNPLPNWGPKSKQKKTH</sequence>
<comment type="function">
    <text evidence="1">Accessory subunit of the mitochondrial membrane respiratory chain NADH dehydrogenase (Complex I), that is believed not to be involved in catalysis. Complex I functions in the transfer of electrons from NADH to the respiratory chain. The immediate electron acceptor for the enzyme is believed to be ubiquinone.</text>
</comment>
<evidence type="ECO:0000256" key="18">
    <source>
        <dbReference type="ARBA" id="ARBA00039099"/>
    </source>
</evidence>
<evidence type="ECO:0000256" key="4">
    <source>
        <dbReference type="ARBA" id="ARBA00022448"/>
    </source>
</evidence>
<evidence type="ECO:0000313" key="22">
    <source>
        <dbReference type="Proteomes" id="UP000078046"/>
    </source>
</evidence>
<dbReference type="GO" id="GO:0005634">
    <property type="term" value="C:nucleus"/>
    <property type="evidence" value="ECO:0007669"/>
    <property type="project" value="TreeGrafter"/>
</dbReference>
<dbReference type="SUPFAM" id="SSF53335">
    <property type="entry name" value="S-adenosyl-L-methionine-dependent methyltransferases"/>
    <property type="match status" value="1"/>
</dbReference>
<keyword evidence="8 20" id="KW-0808">Transferase</keyword>
<protein>
    <recommendedName>
        <fullName evidence="18 20">tRNA (guanine(26)-N(2))-dimethyltransferase</fullName>
        <ecNumber evidence="18 20">2.1.1.216</ecNumber>
    </recommendedName>
</protein>
<dbReference type="InterPro" id="IPR042296">
    <property type="entry name" value="tRNA_met_Trm1_C"/>
</dbReference>
<evidence type="ECO:0000256" key="16">
    <source>
        <dbReference type="ARBA" id="ARBA00023128"/>
    </source>
</evidence>
<evidence type="ECO:0000256" key="3">
    <source>
        <dbReference type="ARBA" id="ARBA00005667"/>
    </source>
</evidence>
<comment type="caution">
    <text evidence="21">The sequence shown here is derived from an EMBL/GenBank/DDBJ whole genome shotgun (WGS) entry which is preliminary data.</text>
</comment>
<gene>
    <name evidence="21" type="ORF">A3Q56_02436</name>
</gene>
<proteinExistence type="inferred from homology"/>
<evidence type="ECO:0000256" key="6">
    <source>
        <dbReference type="ARBA" id="ARBA00022603"/>
    </source>
</evidence>
<dbReference type="EC" id="2.1.1.216" evidence="18 20"/>
<dbReference type="GO" id="GO:0002940">
    <property type="term" value="P:tRNA N2-guanine methylation"/>
    <property type="evidence" value="ECO:0007669"/>
    <property type="project" value="TreeGrafter"/>
</dbReference>
<dbReference type="Gene3D" id="3.40.50.150">
    <property type="entry name" value="Vaccinia Virus protein VP39"/>
    <property type="match status" value="1"/>
</dbReference>
<evidence type="ECO:0000256" key="5">
    <source>
        <dbReference type="ARBA" id="ARBA00022555"/>
    </source>
</evidence>
<evidence type="ECO:0000256" key="8">
    <source>
        <dbReference type="ARBA" id="ARBA00022679"/>
    </source>
</evidence>
<dbReference type="OrthoDB" id="6349953at2759"/>
<keyword evidence="4" id="KW-0813">Transport</keyword>
<dbReference type="PANTHER" id="PTHR10631">
    <property type="entry name" value="N 2 ,N 2 -DIMETHYLGUANOSINE TRNA METHYLTRANSFERASE"/>
    <property type="match status" value="1"/>
</dbReference>
<keyword evidence="16" id="KW-0496">Mitochondrion</keyword>
<dbReference type="Gene3D" id="3.30.56.70">
    <property type="entry name" value="N2,N2-dimethylguanosine tRNA methyltransferase, C-terminal domain"/>
    <property type="match status" value="1"/>
</dbReference>
<evidence type="ECO:0000313" key="21">
    <source>
        <dbReference type="EMBL" id="OAF69810.1"/>
    </source>
</evidence>
<dbReference type="NCBIfam" id="TIGR00308">
    <property type="entry name" value="TRM1"/>
    <property type="match status" value="1"/>
</dbReference>
<dbReference type="GO" id="GO:0000049">
    <property type="term" value="F:tRNA binding"/>
    <property type="evidence" value="ECO:0007669"/>
    <property type="project" value="UniProtKB-UniRule"/>
</dbReference>
<evidence type="ECO:0000256" key="13">
    <source>
        <dbReference type="ARBA" id="ARBA00022884"/>
    </source>
</evidence>
<comment type="catalytic activity">
    <reaction evidence="19 20">
        <text>guanosine(26) in tRNA + 2 S-adenosyl-L-methionine = N(2)-dimethylguanosine(26) in tRNA + 2 S-adenosyl-L-homocysteine + 2 H(+)</text>
        <dbReference type="Rhea" id="RHEA:43140"/>
        <dbReference type="Rhea" id="RHEA-COMP:10359"/>
        <dbReference type="Rhea" id="RHEA-COMP:10360"/>
        <dbReference type="ChEBI" id="CHEBI:15378"/>
        <dbReference type="ChEBI" id="CHEBI:57856"/>
        <dbReference type="ChEBI" id="CHEBI:59789"/>
        <dbReference type="ChEBI" id="CHEBI:74269"/>
        <dbReference type="ChEBI" id="CHEBI:74513"/>
        <dbReference type="EC" id="2.1.1.216"/>
    </reaction>
</comment>
<dbReference type="AlphaFoldDB" id="A0A177B6Q6"/>
<keyword evidence="9 20" id="KW-0949">S-adenosyl-L-methionine</keyword>
<dbReference type="GO" id="GO:0005743">
    <property type="term" value="C:mitochondrial inner membrane"/>
    <property type="evidence" value="ECO:0007669"/>
    <property type="project" value="UniProtKB-SubCell"/>
</dbReference>
<keyword evidence="6 20" id="KW-0489">Methyltransferase</keyword>
<dbReference type="GO" id="GO:0022900">
    <property type="term" value="P:electron transport chain"/>
    <property type="evidence" value="ECO:0007669"/>
    <property type="project" value="InterPro"/>
</dbReference>
<keyword evidence="17" id="KW-0472">Membrane</keyword>
<keyword evidence="13 20" id="KW-0694">RNA-binding</keyword>
<dbReference type="FunFam" id="3.30.56.70:FF:000001">
    <property type="entry name" value="tRNA (guanine(26)-N(2))-dimethyltransferase"/>
    <property type="match status" value="1"/>
</dbReference>
<dbReference type="Pfam" id="PF02005">
    <property type="entry name" value="TRM"/>
    <property type="match status" value="1"/>
</dbReference>
<reference evidence="21 22" key="1">
    <citation type="submission" date="2016-04" db="EMBL/GenBank/DDBJ databases">
        <title>The genome of Intoshia linei affirms orthonectids as highly simplified spiralians.</title>
        <authorList>
            <person name="Mikhailov K.V."/>
            <person name="Slusarev G.S."/>
            <person name="Nikitin M.A."/>
            <person name="Logacheva M.D."/>
            <person name="Penin A."/>
            <person name="Aleoshin V."/>
            <person name="Panchin Y.V."/>
        </authorList>
    </citation>
    <scope>NUCLEOTIDE SEQUENCE [LARGE SCALE GENOMIC DNA]</scope>
    <source>
        <strain evidence="21">Intl2013</strain>
        <tissue evidence="21">Whole animal</tissue>
    </source>
</reference>
<evidence type="ECO:0000256" key="20">
    <source>
        <dbReference type="PROSITE-ProRule" id="PRU00958"/>
    </source>
</evidence>
<comment type="similarity">
    <text evidence="20">Belongs to the class I-like SAM-binding methyltransferase superfamily. Trm1 family.</text>
</comment>
<keyword evidence="12" id="KW-0999">Mitochondrion inner membrane</keyword>
<dbReference type="InterPro" id="IPR002905">
    <property type="entry name" value="Trm1"/>
</dbReference>
<dbReference type="InterPro" id="IPR012576">
    <property type="entry name" value="NDUFB3"/>
</dbReference>
<dbReference type="GO" id="GO:0160104">
    <property type="term" value="F:tRNA (guanine(26)-N2)-dimethyltransferase activity"/>
    <property type="evidence" value="ECO:0007669"/>
    <property type="project" value="UniProtKB-UniRule"/>
</dbReference>